<evidence type="ECO:0000256" key="1">
    <source>
        <dbReference type="SAM" id="Phobius"/>
    </source>
</evidence>
<keyword evidence="1" id="KW-0812">Transmembrane</keyword>
<protein>
    <recommendedName>
        <fullName evidence="4">DUF2214 domain-containing protein</fullName>
    </recommendedName>
</protein>
<evidence type="ECO:0008006" key="4">
    <source>
        <dbReference type="Google" id="ProtNLM"/>
    </source>
</evidence>
<dbReference type="EMBL" id="CAJZAG010000004">
    <property type="protein sequence ID" value="CAG9171561.1"/>
    <property type="molecule type" value="Genomic_DNA"/>
</dbReference>
<gene>
    <name evidence="2" type="ORF">LMG32289_02424</name>
</gene>
<organism evidence="2 3">
    <name type="scientific">Cupriavidus pampae</name>
    <dbReference type="NCBI Taxonomy" id="659251"/>
    <lineage>
        <taxon>Bacteria</taxon>
        <taxon>Pseudomonadati</taxon>
        <taxon>Pseudomonadota</taxon>
        <taxon>Betaproteobacteria</taxon>
        <taxon>Burkholderiales</taxon>
        <taxon>Burkholderiaceae</taxon>
        <taxon>Cupriavidus</taxon>
    </lineage>
</organism>
<feature type="transmembrane region" description="Helical" evidence="1">
    <location>
        <begin position="71"/>
        <end position="91"/>
    </location>
</feature>
<dbReference type="Proteomes" id="UP000706525">
    <property type="component" value="Unassembled WGS sequence"/>
</dbReference>
<proteinExistence type="predicted"/>
<dbReference type="RefSeq" id="WP_223988332.1">
    <property type="nucleotide sequence ID" value="NZ_CAJZAG010000004.1"/>
</dbReference>
<keyword evidence="1" id="KW-1133">Transmembrane helix</keyword>
<comment type="caution">
    <text evidence="2">The sequence shown here is derived from an EMBL/GenBank/DDBJ whole genome shotgun (WGS) entry which is preliminary data.</text>
</comment>
<feature type="transmembrane region" description="Helical" evidence="1">
    <location>
        <begin position="143"/>
        <end position="167"/>
    </location>
</feature>
<evidence type="ECO:0000313" key="2">
    <source>
        <dbReference type="EMBL" id="CAG9171561.1"/>
    </source>
</evidence>
<name>A0ABM8WVM2_9BURK</name>
<evidence type="ECO:0000313" key="3">
    <source>
        <dbReference type="Proteomes" id="UP000706525"/>
    </source>
</evidence>
<feature type="transmembrane region" description="Helical" evidence="1">
    <location>
        <begin position="28"/>
        <end position="51"/>
    </location>
</feature>
<keyword evidence="3" id="KW-1185">Reference proteome</keyword>
<feature type="transmembrane region" description="Helical" evidence="1">
    <location>
        <begin position="103"/>
        <end position="123"/>
    </location>
</feature>
<reference evidence="2 3" key="1">
    <citation type="submission" date="2021-08" db="EMBL/GenBank/DDBJ databases">
        <authorList>
            <person name="Peeters C."/>
        </authorList>
    </citation>
    <scope>NUCLEOTIDE SEQUENCE [LARGE SCALE GENOMIC DNA]</scope>
    <source>
        <strain evidence="2 3">LMG 32289</strain>
    </source>
</reference>
<sequence length="169" mass="18047">MAVFAEVADWAAQLSALPLSAALRASAWAYPIVEIFHLAGMALLFGSIVVVDMRLAGFGRQLPVTILLRHALPLSIIGFLLIAASGVLLFMAHADELIGNRAFLAKTALVLLGLANAAWFHVGPYRQLLRPGSDWEAGGRPPAGARACAWISLSTWILVICAGRLIAYM</sequence>
<accession>A0ABM8WVM2</accession>
<keyword evidence="1" id="KW-0472">Membrane</keyword>